<dbReference type="InParanoid" id="B0DNH5"/>
<keyword evidence="3" id="KW-1185">Reference proteome</keyword>
<protein>
    <submittedName>
        <fullName evidence="2">Predicted protein</fullName>
    </submittedName>
</protein>
<evidence type="ECO:0000313" key="3">
    <source>
        <dbReference type="Proteomes" id="UP000001194"/>
    </source>
</evidence>
<dbReference type="RefSeq" id="XP_001885438.1">
    <property type="nucleotide sequence ID" value="XM_001885403.1"/>
</dbReference>
<proteinExistence type="predicted"/>
<keyword evidence="1" id="KW-0472">Membrane</keyword>
<dbReference type="KEGG" id="lbc:LACBIDRAFT_331106"/>
<dbReference type="AlphaFoldDB" id="B0DNH5"/>
<keyword evidence="1" id="KW-1133">Transmembrane helix</keyword>
<gene>
    <name evidence="2" type="ORF">LACBIDRAFT_331106</name>
</gene>
<name>B0DNH5_LACBS</name>
<evidence type="ECO:0000256" key="1">
    <source>
        <dbReference type="SAM" id="Phobius"/>
    </source>
</evidence>
<feature type="transmembrane region" description="Helical" evidence="1">
    <location>
        <begin position="51"/>
        <end position="75"/>
    </location>
</feature>
<reference evidence="2 3" key="1">
    <citation type="journal article" date="2008" name="Nature">
        <title>The genome of Laccaria bicolor provides insights into mycorrhizal symbiosis.</title>
        <authorList>
            <person name="Martin F."/>
            <person name="Aerts A."/>
            <person name="Ahren D."/>
            <person name="Brun A."/>
            <person name="Danchin E.G.J."/>
            <person name="Duchaussoy F."/>
            <person name="Gibon J."/>
            <person name="Kohler A."/>
            <person name="Lindquist E."/>
            <person name="Pereda V."/>
            <person name="Salamov A."/>
            <person name="Shapiro H.J."/>
            <person name="Wuyts J."/>
            <person name="Blaudez D."/>
            <person name="Buee M."/>
            <person name="Brokstein P."/>
            <person name="Canbaeck B."/>
            <person name="Cohen D."/>
            <person name="Courty P.E."/>
            <person name="Coutinho P.M."/>
            <person name="Delaruelle C."/>
            <person name="Detter J.C."/>
            <person name="Deveau A."/>
            <person name="DiFazio S."/>
            <person name="Duplessis S."/>
            <person name="Fraissinet-Tachet L."/>
            <person name="Lucic E."/>
            <person name="Frey-Klett P."/>
            <person name="Fourrey C."/>
            <person name="Feussner I."/>
            <person name="Gay G."/>
            <person name="Grimwood J."/>
            <person name="Hoegger P.J."/>
            <person name="Jain P."/>
            <person name="Kilaru S."/>
            <person name="Labbe J."/>
            <person name="Lin Y.C."/>
            <person name="Legue V."/>
            <person name="Le Tacon F."/>
            <person name="Marmeisse R."/>
            <person name="Melayah D."/>
            <person name="Montanini B."/>
            <person name="Muratet M."/>
            <person name="Nehls U."/>
            <person name="Niculita-Hirzel H."/>
            <person name="Oudot-Le Secq M.P."/>
            <person name="Peter M."/>
            <person name="Quesneville H."/>
            <person name="Rajashekar B."/>
            <person name="Reich M."/>
            <person name="Rouhier N."/>
            <person name="Schmutz J."/>
            <person name="Yin T."/>
            <person name="Chalot M."/>
            <person name="Henrissat B."/>
            <person name="Kuees U."/>
            <person name="Lucas S."/>
            <person name="Van de Peer Y."/>
            <person name="Podila G.K."/>
            <person name="Polle A."/>
            <person name="Pukkila P.J."/>
            <person name="Richardson P.M."/>
            <person name="Rouze P."/>
            <person name="Sanders I.R."/>
            <person name="Stajich J.E."/>
            <person name="Tunlid A."/>
            <person name="Tuskan G."/>
            <person name="Grigoriev I.V."/>
        </authorList>
    </citation>
    <scope>NUCLEOTIDE SEQUENCE [LARGE SCALE GENOMIC DNA]</scope>
    <source>
        <strain evidence="3">S238N-H82 / ATCC MYA-4686</strain>
    </source>
</reference>
<organism evidence="3">
    <name type="scientific">Laccaria bicolor (strain S238N-H82 / ATCC MYA-4686)</name>
    <name type="common">Bicoloured deceiver</name>
    <name type="synonym">Laccaria laccata var. bicolor</name>
    <dbReference type="NCBI Taxonomy" id="486041"/>
    <lineage>
        <taxon>Eukaryota</taxon>
        <taxon>Fungi</taxon>
        <taxon>Dikarya</taxon>
        <taxon>Basidiomycota</taxon>
        <taxon>Agaricomycotina</taxon>
        <taxon>Agaricomycetes</taxon>
        <taxon>Agaricomycetidae</taxon>
        <taxon>Agaricales</taxon>
        <taxon>Agaricineae</taxon>
        <taxon>Hydnangiaceae</taxon>
        <taxon>Laccaria</taxon>
    </lineage>
</organism>
<accession>B0DNH5</accession>
<keyword evidence="1" id="KW-0812">Transmembrane</keyword>
<dbReference type="HOGENOM" id="CLU_953364_0_0_1"/>
<dbReference type="EMBL" id="DS547121">
    <property type="protein sequence ID" value="EDR03870.1"/>
    <property type="molecule type" value="Genomic_DNA"/>
</dbReference>
<dbReference type="GeneID" id="6081132"/>
<dbReference type="Proteomes" id="UP000001194">
    <property type="component" value="Unassembled WGS sequence"/>
</dbReference>
<evidence type="ECO:0000313" key="2">
    <source>
        <dbReference type="EMBL" id="EDR03870.1"/>
    </source>
</evidence>
<sequence>MWATATGKRPDHGSVQFSPILDLRTLPLSMETCTCSHVSEFSKFSHNWSQFVVRVTIWIAVIRFIGIVVFLVVCITARQALRFNLTEWPLVPTSPNVSPQAHHDFFPFPLAKRPHFIVRPFLAQSQSFDHHIRASPSTILWIGPKLSSICNRSVPTYQEDRIGAARGIESIEGNRYPDVGGCCGFRFLSEQAPKCAYSLYCTAAAAGTPTAISVAAVTVADPFAGARAFLPFLVEVAGLAWGAGAWGEGEPGECFLEAAAVVVVDQRHCVINLSNALWYGVPAFAWINLHTN</sequence>